<proteinExistence type="predicted"/>
<accession>A0A5B0RDW7</accession>
<dbReference type="AlphaFoldDB" id="A0A5B0RDW7"/>
<feature type="compositionally biased region" description="Polar residues" evidence="1">
    <location>
        <begin position="29"/>
        <end position="38"/>
    </location>
</feature>
<evidence type="ECO:0000313" key="3">
    <source>
        <dbReference type="Proteomes" id="UP000325313"/>
    </source>
</evidence>
<feature type="non-terminal residue" evidence="2">
    <location>
        <position position="79"/>
    </location>
</feature>
<evidence type="ECO:0000313" key="2">
    <source>
        <dbReference type="EMBL" id="KAA1122954.1"/>
    </source>
</evidence>
<reference evidence="2 3" key="1">
    <citation type="submission" date="2019-05" db="EMBL/GenBank/DDBJ databases">
        <title>Emergence of the Ug99 lineage of the wheat stem rust pathogen through somatic hybridization.</title>
        <authorList>
            <person name="Li F."/>
            <person name="Upadhyaya N.M."/>
            <person name="Sperschneider J."/>
            <person name="Matny O."/>
            <person name="Nguyen-Phuc H."/>
            <person name="Mago R."/>
            <person name="Raley C."/>
            <person name="Miller M.E."/>
            <person name="Silverstein K.A.T."/>
            <person name="Henningsen E."/>
            <person name="Hirsch C.D."/>
            <person name="Visser B."/>
            <person name="Pretorius Z.A."/>
            <person name="Steffenson B.J."/>
            <person name="Schwessinger B."/>
            <person name="Dodds P.N."/>
            <person name="Figueroa M."/>
        </authorList>
    </citation>
    <scope>NUCLEOTIDE SEQUENCE [LARGE SCALE GENOMIC DNA]</scope>
    <source>
        <strain evidence="2 3">Ug99</strain>
    </source>
</reference>
<dbReference type="EMBL" id="VDEP01000213">
    <property type="protein sequence ID" value="KAA1122954.1"/>
    <property type="molecule type" value="Genomic_DNA"/>
</dbReference>
<protein>
    <submittedName>
        <fullName evidence="2">Uncharacterized protein</fullName>
    </submittedName>
</protein>
<organism evidence="2 3">
    <name type="scientific">Puccinia graminis f. sp. tritici</name>
    <dbReference type="NCBI Taxonomy" id="56615"/>
    <lineage>
        <taxon>Eukaryota</taxon>
        <taxon>Fungi</taxon>
        <taxon>Dikarya</taxon>
        <taxon>Basidiomycota</taxon>
        <taxon>Pucciniomycotina</taxon>
        <taxon>Pucciniomycetes</taxon>
        <taxon>Pucciniales</taxon>
        <taxon>Pucciniaceae</taxon>
        <taxon>Puccinia</taxon>
    </lineage>
</organism>
<dbReference type="Proteomes" id="UP000325313">
    <property type="component" value="Unassembled WGS sequence"/>
</dbReference>
<gene>
    <name evidence="2" type="ORF">PGTUg99_007688</name>
</gene>
<comment type="caution">
    <text evidence="2">The sequence shown here is derived from an EMBL/GenBank/DDBJ whole genome shotgun (WGS) entry which is preliminary data.</text>
</comment>
<name>A0A5B0RDW7_PUCGR</name>
<sequence length="79" mass="8707">MFSKATRASWNRRKLTERYELPGPMNEKASVSTANRTSKTSAAHCDKAYQDSKFDQRLVGHLATGAFLPALVSSVCDVT</sequence>
<evidence type="ECO:0000256" key="1">
    <source>
        <dbReference type="SAM" id="MobiDB-lite"/>
    </source>
</evidence>
<feature type="region of interest" description="Disordered" evidence="1">
    <location>
        <begin position="19"/>
        <end position="38"/>
    </location>
</feature>